<reference evidence="1" key="1">
    <citation type="submission" date="2020-03" db="EMBL/GenBank/DDBJ databases">
        <title>The deep terrestrial virosphere.</title>
        <authorList>
            <person name="Holmfeldt K."/>
            <person name="Nilsson E."/>
            <person name="Simone D."/>
            <person name="Lopez-Fernandez M."/>
            <person name="Wu X."/>
            <person name="de Brujin I."/>
            <person name="Lundin D."/>
            <person name="Andersson A."/>
            <person name="Bertilsson S."/>
            <person name="Dopson M."/>
        </authorList>
    </citation>
    <scope>NUCLEOTIDE SEQUENCE</scope>
    <source>
        <strain evidence="1">MM415B03413</strain>
    </source>
</reference>
<name>A0A6M3L8C5_9ZZZZ</name>
<accession>A0A6M3L8C5</accession>
<evidence type="ECO:0000313" key="1">
    <source>
        <dbReference type="EMBL" id="QJA91267.1"/>
    </source>
</evidence>
<proteinExistence type="predicted"/>
<sequence>MGSGLKTRLQTITDIKHVWAPNELPDAVNEFPAALILPGETAYHETFGNQEGVNFRVIILMHKGNQPSALNRVLDYIDKSGSDSVYAAVDGDSTLGGAADWAVVDSNNGISQTQWGGQLYLSTEFAVRCSKA</sequence>
<dbReference type="AlphaFoldDB" id="A0A6M3L8C5"/>
<organism evidence="1">
    <name type="scientific">viral metagenome</name>
    <dbReference type="NCBI Taxonomy" id="1070528"/>
    <lineage>
        <taxon>unclassified sequences</taxon>
        <taxon>metagenomes</taxon>
        <taxon>organismal metagenomes</taxon>
    </lineage>
</organism>
<protein>
    <recommendedName>
        <fullName evidence="2">Tail protein</fullName>
    </recommendedName>
</protein>
<dbReference type="EMBL" id="MT142974">
    <property type="protein sequence ID" value="QJA91267.1"/>
    <property type="molecule type" value="Genomic_DNA"/>
</dbReference>
<evidence type="ECO:0008006" key="2">
    <source>
        <dbReference type="Google" id="ProtNLM"/>
    </source>
</evidence>
<gene>
    <name evidence="1" type="ORF">MM415B03413_0010</name>
</gene>